<accession>A0A422M595</accession>
<dbReference type="Proteomes" id="UP000284123">
    <property type="component" value="Unassembled WGS sequence"/>
</dbReference>
<dbReference type="Proteomes" id="UP000284716">
    <property type="component" value="Unassembled WGS sequence"/>
</dbReference>
<evidence type="ECO:0000313" key="4">
    <source>
        <dbReference type="Proteomes" id="UP000284716"/>
    </source>
</evidence>
<dbReference type="EMBL" id="LKGI01000045">
    <property type="protein sequence ID" value="RNE32097.1"/>
    <property type="molecule type" value="Genomic_DNA"/>
</dbReference>
<evidence type="ECO:0000313" key="3">
    <source>
        <dbReference type="Proteomes" id="UP000284123"/>
    </source>
</evidence>
<dbReference type="AlphaFoldDB" id="A0A422M595"/>
<reference evidence="3 4" key="1">
    <citation type="journal article" date="2018" name="Front. Microbiol.">
        <title>Conversion of Methionine to Cysteine in Lactobacillus paracasei Depends on the Highly Mobile cysK-ctl-cysE Gene Cluster.</title>
        <authorList>
            <person name="Wuthrich D."/>
            <person name="Irmler S."/>
            <person name="Berthoud H."/>
            <person name="Guggenbuhl B."/>
            <person name="Eugster E."/>
            <person name="Bruggmann R."/>
        </authorList>
    </citation>
    <scope>NUCLEOTIDE SEQUENCE [LARGE SCALE GENOMIC DNA]</scope>
    <source>
        <strain evidence="1 4">FAM18157</strain>
        <strain evidence="2 3">FAM6012</strain>
    </source>
</reference>
<name>A0A422M595_LACPA</name>
<comment type="caution">
    <text evidence="1">The sequence shown here is derived from an EMBL/GenBank/DDBJ whole genome shotgun (WGS) entry which is preliminary data.</text>
</comment>
<dbReference type="EMBL" id="LKFS01000036">
    <property type="protein sequence ID" value="RND82828.1"/>
    <property type="molecule type" value="Genomic_DNA"/>
</dbReference>
<sequence length="49" mass="5664">MVLMLKQAHSRSNLRVRTLVAMVKTQPSRPRPLTLRLLTAPARALIFYF</sequence>
<protein>
    <submittedName>
        <fullName evidence="1">Uncharacterized protein</fullName>
    </submittedName>
</protein>
<evidence type="ECO:0000313" key="1">
    <source>
        <dbReference type="EMBL" id="RND82828.1"/>
    </source>
</evidence>
<proteinExistence type="predicted"/>
<organism evidence="1 4">
    <name type="scientific">Lacticaseibacillus paracasei</name>
    <name type="common">Lactobacillus paracasei</name>
    <dbReference type="NCBI Taxonomy" id="1597"/>
    <lineage>
        <taxon>Bacteria</taxon>
        <taxon>Bacillati</taxon>
        <taxon>Bacillota</taxon>
        <taxon>Bacilli</taxon>
        <taxon>Lactobacillales</taxon>
        <taxon>Lactobacillaceae</taxon>
        <taxon>Lacticaseibacillus</taxon>
    </lineage>
</organism>
<gene>
    <name evidence="1" type="ORF">FAM18157_00888</name>
    <name evidence="2" type="ORF">FAM6012_00923</name>
</gene>
<dbReference type="NCBIfam" id="NF040517">
    <property type="entry name" value="Lacto_Palin_RP2"/>
    <property type="match status" value="1"/>
</dbReference>
<evidence type="ECO:0000313" key="2">
    <source>
        <dbReference type="EMBL" id="RNE32097.1"/>
    </source>
</evidence>
<dbReference type="AntiFam" id="ANF00267">
    <property type="entry name" value="DNA repeat translations related to WP_015765070.1"/>
</dbReference>